<reference evidence="7 8" key="1">
    <citation type="journal article" date="2014" name="ISME J.">
        <title>Candidatus Competibacter-lineage genomes retrieved from metagenomes reveal functional metabolic diversity.</title>
        <authorList>
            <person name="McIlroy S.J."/>
            <person name="Albertsen M."/>
            <person name="Andresen E.K."/>
            <person name="Saunders A.M."/>
            <person name="Kristiansen R."/>
            <person name="Stokholm-Bjerregaard M."/>
            <person name="Nielsen K.L."/>
            <person name="Nielsen P.H."/>
        </authorList>
    </citation>
    <scope>NUCLEOTIDE SEQUENCE [LARGE SCALE GENOMIC DNA]</scope>
    <source>
        <strain evidence="7 8">Run_B_J11</strain>
    </source>
</reference>
<feature type="transmembrane region" description="Helical" evidence="6">
    <location>
        <begin position="6"/>
        <end position="26"/>
    </location>
</feature>
<dbReference type="EMBL" id="CBTK010000195">
    <property type="protein sequence ID" value="CDH45653.1"/>
    <property type="molecule type" value="Genomic_DNA"/>
</dbReference>
<gene>
    <name evidence="7" type="ORF">BN874_2740001</name>
</gene>
<comment type="subcellular location">
    <subcellularLocation>
        <location evidence="1">Membrane</location>
        <topology evidence="1">Multi-pass membrane protein</topology>
    </subcellularLocation>
</comment>
<sequence length="279" mass="28953">MIGTLVIVFREVLEAALVIGIVLAATRGVTGRGWWVGGGIAAGLLGSTLVAAFARGIAETAAGMGQEVFNASLLFAAVVMLGWHNVWMGRHGRELAHQMKAVGHQVRTGEQPLLALATVVSLAVLREGSEVVLFLYGIAAGGDAAMSSMLGGGALGLLAGVAVGLALYLGLLRIPTRHLFTVTSGLIVLLAAGMAAQAAGFLIQADWLPAWRQPLWDTSAILSDRSLPGQILHVLAGYNDRPAGMQVAFYLATLLLISGLMWFIGNVPTPQSKQAAAAV</sequence>
<keyword evidence="5 6" id="KW-0472">Membrane</keyword>
<dbReference type="GO" id="GO:0033573">
    <property type="term" value="C:high-affinity iron permease complex"/>
    <property type="evidence" value="ECO:0007669"/>
    <property type="project" value="InterPro"/>
</dbReference>
<protein>
    <submittedName>
        <fullName evidence="7">High-affinity iron transporter</fullName>
    </submittedName>
</protein>
<evidence type="ECO:0000313" key="7">
    <source>
        <dbReference type="EMBL" id="CDH45653.1"/>
    </source>
</evidence>
<proteinExistence type="inferred from homology"/>
<evidence type="ECO:0000256" key="1">
    <source>
        <dbReference type="ARBA" id="ARBA00004141"/>
    </source>
</evidence>
<evidence type="ECO:0000256" key="2">
    <source>
        <dbReference type="ARBA" id="ARBA00008333"/>
    </source>
</evidence>
<comment type="similarity">
    <text evidence="2">Belongs to the oxidase-dependent Fe transporter (OFeT) (TC 9.A.10.1) family.</text>
</comment>
<evidence type="ECO:0000256" key="6">
    <source>
        <dbReference type="SAM" id="Phobius"/>
    </source>
</evidence>
<dbReference type="GO" id="GO:0015093">
    <property type="term" value="F:ferrous iron transmembrane transporter activity"/>
    <property type="evidence" value="ECO:0007669"/>
    <property type="project" value="TreeGrafter"/>
</dbReference>
<dbReference type="RefSeq" id="WP_034433593.1">
    <property type="nucleotide sequence ID" value="NZ_CBTK010000195.1"/>
</dbReference>
<evidence type="ECO:0000256" key="4">
    <source>
        <dbReference type="ARBA" id="ARBA00022989"/>
    </source>
</evidence>
<evidence type="ECO:0000313" key="8">
    <source>
        <dbReference type="Proteomes" id="UP000019184"/>
    </source>
</evidence>
<keyword evidence="8" id="KW-1185">Reference proteome</keyword>
<feature type="transmembrane region" description="Helical" evidence="6">
    <location>
        <begin position="150"/>
        <end position="172"/>
    </location>
</feature>
<dbReference type="InterPro" id="IPR004923">
    <property type="entry name" value="FTR1/Fip1/EfeU"/>
</dbReference>
<evidence type="ECO:0000256" key="3">
    <source>
        <dbReference type="ARBA" id="ARBA00022692"/>
    </source>
</evidence>
<dbReference type="PANTHER" id="PTHR31632:SF2">
    <property type="entry name" value="PLASMA MEMBRANE IRON PERMEASE"/>
    <property type="match status" value="1"/>
</dbReference>
<keyword evidence="4 6" id="KW-1133">Transmembrane helix</keyword>
<dbReference type="OrthoDB" id="5294331at2"/>
<organism evidence="7 8">
    <name type="scientific">Candidatus Contendobacter odensis Run_B_J11</name>
    <dbReference type="NCBI Taxonomy" id="1400861"/>
    <lineage>
        <taxon>Bacteria</taxon>
        <taxon>Pseudomonadati</taxon>
        <taxon>Pseudomonadota</taxon>
        <taxon>Gammaproteobacteria</taxon>
        <taxon>Candidatus Competibacteraceae</taxon>
        <taxon>Candidatus Contendibacter</taxon>
    </lineage>
</organism>
<comment type="caution">
    <text evidence="7">The sequence shown here is derived from an EMBL/GenBank/DDBJ whole genome shotgun (WGS) entry which is preliminary data.</text>
</comment>
<dbReference type="PANTHER" id="PTHR31632">
    <property type="entry name" value="IRON TRANSPORTER FTH1"/>
    <property type="match status" value="1"/>
</dbReference>
<evidence type="ECO:0000256" key="5">
    <source>
        <dbReference type="ARBA" id="ARBA00023136"/>
    </source>
</evidence>
<keyword evidence="3 6" id="KW-0812">Transmembrane</keyword>
<accession>A0A7U7GC21</accession>
<dbReference type="Pfam" id="PF03239">
    <property type="entry name" value="FTR1"/>
    <property type="match status" value="1"/>
</dbReference>
<dbReference type="Proteomes" id="UP000019184">
    <property type="component" value="Unassembled WGS sequence"/>
</dbReference>
<feature type="transmembrane region" description="Helical" evidence="6">
    <location>
        <begin position="247"/>
        <end position="264"/>
    </location>
</feature>
<feature type="transmembrane region" description="Helical" evidence="6">
    <location>
        <begin position="69"/>
        <end position="87"/>
    </location>
</feature>
<name>A0A7U7GC21_9GAMM</name>
<dbReference type="AlphaFoldDB" id="A0A7U7GC21"/>
<feature type="transmembrane region" description="Helical" evidence="6">
    <location>
        <begin position="33"/>
        <end position="57"/>
    </location>
</feature>
<feature type="transmembrane region" description="Helical" evidence="6">
    <location>
        <begin position="179"/>
        <end position="203"/>
    </location>
</feature>